<comment type="caution">
    <text evidence="5">The sequence shown here is derived from an EMBL/GenBank/DDBJ whole genome shotgun (WGS) entry which is preliminary data.</text>
</comment>
<sequence length="2237" mass="239715">MAVGLLPSTSVALTQQDPGISASLPGLKQPKPVPVETVRAGGAKRPDLGTVKAPVRAAWPTPGVQTVSVSGKTPLSRATGVARELPVSVIAEADAATQGARGTARTPALTRARVSVESRAAAEKAGVDGLLLTVGRADGVNAAGRARVSVDYSTFKNAYGGDWAARLSLVQLPSCALTTPEKAACRVAKPLETTNDTRNNTLTAVAPVPAGARAVTSATATASGMTVLAATADAQGSSGSFTATSLEPSGAWSAGSVTGGFSWSYPVGVPNVPGGLKPGVTLGYSSQAVDGRTSASNNQAGWIGDGWGYEPGYIERRYKSCEDDKDPNSTNTTKVGDQCWYSNNATLSLGGKTTELVLDATRGWRPTSDGGEKIEKLSGADNGDEGTGTVAGAGEYWKVTALDGTQYFFGRHKLPGWATGNPVTDSTLTAPVFGNHAGEPCATSSFATSSCQQAWRWNLDYVVDPRGNAMAYYWKQETNNYGRNVNATTGTATKTSYDRGSYLDRIEYGLRDGTPYAAKAIGKVTFTSKPRCDTNCTFDVSQAASWPDTPLDLLCKDTATECKGQYSPSFWSSMRLTDISTQVLTAGAYVNVDSWHLTQTFPPSGDGISTPMWLHGIKRSATEAGATADVPEITFIPVQKPNRVDKLHDGSAPFIRMRMSQIVTESGGTIGVDYYAPDCTATSLPPTDDTNATRCYTVKSIINGPDPEHDWFNTYPVQRVTEGDNILGTPDVVTEYAYVGGAEWAKSEDEFTKAENRTYSMPRGYHLVQTRTGAGFDKKTLSESRYFRGMDGASVKNSAGVGVTDREQFAGMLREKATYDGDGGPLVSASSYVPWRSAATATRARTGLPALEAYMTAMQTEETRVRITSGERTTRSVKTFDSYGLVSTVSELGDVDKAGDEKCTTTTYARTGTSAILDRVSRSESVAVACGATVSRPADVIDDVRTYYDGLALHAAPTKGLVTKSEQINGAGTGYEVTSSTPSVCGTGSTQLCYDIYGRQLAEADAYGKVSRSSFTPATGEVPTTSVVTNPLGHTVTTVLSARRALPTKITDTNGKVTTTAYDPLGRVTKAWLPSRPQATYPTAPSFQYAYLLRNDGPIVVTTKTLTHDNQYRTSYAFHDGLLRALQSQEESPDRAGRLITEVFYNTRGEAIINSGTYFADGAPAPVLVTGQQTMYPSSTETEFDGLGRPTAVISKRYTDETKRTTTTYNGDTTTVVPPAGGIATTTVVDALNRTIELKQYTNTARTTSQSTHYAYDARGHLAKVTDPSGAQWTYEYDVRGRQTVAVDPDKGRAVTAYDKGNRPTDVTDARQITLHTDYDDLGRRTALKKGTKLLAAWSYDPAGAKGQPWKSTRYDDAGNAFVTEAAGYNSSYLPSITRITVPASETGLAGTYEWYTSFNDNTGQVQDVEHPQLADLPYELVSSGYTAVTGLLDTVSALTETSSATLISDMTYDHYGRTIRAEYGEFGRHVWTTNQYDEHTGQVTSTFTDRDTAPQRVEDTSYTYDPAGNITRIATGHDQGTARTTDTQCFQLDSLRRITEAWTNTGTACAAAPSAGVIGGPDTYWTSYTYDAVGNRDTEVQHATPSGPSADINRDYATPKTGTHNLPSVTQTGADPRTETYTYDAAGNTATRKIGNADLQTLAWDDEGHLKSVTKVTDTTSYLYDTEGQRLIRRDSTGTTLYLPGGNELHKDKAGKVTGTRYYGGYAMYKGGKLTFLLADHHGSSTTQITSDATQAITRRKTTIFGGPRGTQPANWIGDKGFVGGTKDPDTSLTHLGAREYDPAIGRFISVDPILDLNDPQQSQGYSYGNNNPVSFSDPTGLRPDGPVGGAGYNDQREPFGSGAYKENTAGSGWFLDYHGGWSYRYQEIFGRSRLSQTIWSERATSKGYGRATPLKVVKAPPPPVNFYGRYIGPVVGAVILPDVQAWSDCIGDGPWSQCGWAATDLPLLKPLKGLKALKGTKAGEKLEDAGEIAGKCPTGKHSFLPGTKVLLADGTSKNIEDIAEGDAVLATDPDTGESRGEQVLDVIVTKDDKDFTELSVNTGTAVAKIIATDTHPFWSVSLKKWLDAGDIAPGTTLRTSDGSAVEVTAVRHYTKQQQTFDLTVNRIHTYYVLAGATPVLVHNCGTADPYSLKRTEALSGNASKRNVDNLTASMKEGGWQGDPIKVAQKNGELYILDGHHRVAAAKRAGIEVPYQVVPEEELLARYSGGIDEVTTAWAEVGPDKLVNRHKRPGYR</sequence>
<dbReference type="PANTHER" id="PTHR32305:SF17">
    <property type="entry name" value="TRNA NUCLEASE WAPA"/>
    <property type="match status" value="1"/>
</dbReference>
<accession>A0ABW6YKJ0</accession>
<feature type="region of interest" description="Disordered" evidence="2">
    <location>
        <begin position="362"/>
        <end position="386"/>
    </location>
</feature>
<proteinExistence type="predicted"/>
<dbReference type="NCBIfam" id="TIGR03696">
    <property type="entry name" value="Rhs_assc_core"/>
    <property type="match status" value="1"/>
</dbReference>
<organism evidence="5 6">
    <name type="scientific">Streptomyces lateritius</name>
    <dbReference type="NCBI Taxonomy" id="67313"/>
    <lineage>
        <taxon>Bacteria</taxon>
        <taxon>Bacillati</taxon>
        <taxon>Actinomycetota</taxon>
        <taxon>Actinomycetes</taxon>
        <taxon>Kitasatosporales</taxon>
        <taxon>Streptomycetaceae</taxon>
        <taxon>Streptomyces</taxon>
    </lineage>
</organism>
<dbReference type="RefSeq" id="WP_391936901.1">
    <property type="nucleotide sequence ID" value="NZ_JBIBSM010000018.1"/>
</dbReference>
<dbReference type="CDD" id="cd00081">
    <property type="entry name" value="Hint"/>
    <property type="match status" value="1"/>
</dbReference>
<evidence type="ECO:0000259" key="3">
    <source>
        <dbReference type="SMART" id="SM00306"/>
    </source>
</evidence>
<keyword evidence="6" id="KW-1185">Reference proteome</keyword>
<dbReference type="InterPro" id="IPR003587">
    <property type="entry name" value="Hint_dom_N"/>
</dbReference>
<dbReference type="Pfam" id="PF07591">
    <property type="entry name" value="PT-HINT"/>
    <property type="match status" value="1"/>
</dbReference>
<evidence type="ECO:0000256" key="2">
    <source>
        <dbReference type="SAM" id="MobiDB-lite"/>
    </source>
</evidence>
<keyword evidence="1" id="KW-0677">Repeat</keyword>
<dbReference type="SMART" id="SM00306">
    <property type="entry name" value="HintN"/>
    <property type="match status" value="1"/>
</dbReference>
<evidence type="ECO:0000256" key="1">
    <source>
        <dbReference type="ARBA" id="ARBA00022737"/>
    </source>
</evidence>
<dbReference type="InterPro" id="IPR036844">
    <property type="entry name" value="Hint_dom_sf"/>
</dbReference>
<dbReference type="InterPro" id="IPR030934">
    <property type="entry name" value="Intein_C"/>
</dbReference>
<feature type="domain" description="Hint" evidence="3">
    <location>
        <begin position="1982"/>
        <end position="2083"/>
    </location>
</feature>
<dbReference type="EMBL" id="JBIBSM010000018">
    <property type="protein sequence ID" value="MFF8279992.1"/>
    <property type="molecule type" value="Genomic_DNA"/>
</dbReference>
<dbReference type="InterPro" id="IPR006530">
    <property type="entry name" value="YD"/>
</dbReference>
<dbReference type="InterPro" id="IPR003115">
    <property type="entry name" value="ParB_N"/>
</dbReference>
<feature type="region of interest" description="Disordered" evidence="2">
    <location>
        <begin position="1817"/>
        <end position="1844"/>
    </location>
</feature>
<dbReference type="PROSITE" id="PS50818">
    <property type="entry name" value="INTEIN_C_TER"/>
    <property type="match status" value="1"/>
</dbReference>
<dbReference type="Pfam" id="PF05593">
    <property type="entry name" value="RHS_repeat"/>
    <property type="match status" value="1"/>
</dbReference>
<protein>
    <submittedName>
        <fullName evidence="5">RHS repeat-associated core domain-containing protein</fullName>
    </submittedName>
</protein>
<dbReference type="SUPFAM" id="SSF110849">
    <property type="entry name" value="ParB/Sulfiredoxin"/>
    <property type="match status" value="1"/>
</dbReference>
<dbReference type="Pfam" id="PF25023">
    <property type="entry name" value="TEN_YD-shell"/>
    <property type="match status" value="1"/>
</dbReference>
<dbReference type="InterPro" id="IPR022385">
    <property type="entry name" value="Rhs_assc_core"/>
</dbReference>
<name>A0ABW6YKJ0_9ACTN</name>
<dbReference type="SMART" id="SM00470">
    <property type="entry name" value="ParB"/>
    <property type="match status" value="1"/>
</dbReference>
<gene>
    <name evidence="5" type="ORF">ACF05T_28495</name>
</gene>
<dbReference type="InterPro" id="IPR031325">
    <property type="entry name" value="RHS_repeat"/>
</dbReference>
<dbReference type="Gene3D" id="2.180.10.10">
    <property type="entry name" value="RHS repeat-associated core"/>
    <property type="match status" value="2"/>
</dbReference>
<evidence type="ECO:0000259" key="4">
    <source>
        <dbReference type="SMART" id="SM00470"/>
    </source>
</evidence>
<dbReference type="PANTHER" id="PTHR32305">
    <property type="match status" value="1"/>
</dbReference>
<dbReference type="InterPro" id="IPR056823">
    <property type="entry name" value="TEN-like_YD-shell"/>
</dbReference>
<dbReference type="SUPFAM" id="SSF51294">
    <property type="entry name" value="Hedgehog/intein (Hint) domain"/>
    <property type="match status" value="1"/>
</dbReference>
<feature type="domain" description="ParB-like N-terminal" evidence="4">
    <location>
        <begin position="2133"/>
        <end position="2216"/>
    </location>
</feature>
<evidence type="ECO:0000313" key="6">
    <source>
        <dbReference type="Proteomes" id="UP001603013"/>
    </source>
</evidence>
<dbReference type="Gene3D" id="3.90.1530.10">
    <property type="entry name" value="Conserved hypothetical protein from pyrococcus furiosus pfu- 392566-001, ParB domain"/>
    <property type="match status" value="1"/>
</dbReference>
<reference evidence="5 6" key="1">
    <citation type="submission" date="2024-10" db="EMBL/GenBank/DDBJ databases">
        <title>The Natural Products Discovery Center: Release of the First 8490 Sequenced Strains for Exploring Actinobacteria Biosynthetic Diversity.</title>
        <authorList>
            <person name="Kalkreuter E."/>
            <person name="Kautsar S.A."/>
            <person name="Yang D."/>
            <person name="Bader C.D."/>
            <person name="Teijaro C.N."/>
            <person name="Fluegel L."/>
            <person name="Davis C.M."/>
            <person name="Simpson J.R."/>
            <person name="Lauterbach L."/>
            <person name="Steele A.D."/>
            <person name="Gui C."/>
            <person name="Meng S."/>
            <person name="Li G."/>
            <person name="Viehrig K."/>
            <person name="Ye F."/>
            <person name="Su P."/>
            <person name="Kiefer A.F."/>
            <person name="Nichols A."/>
            <person name="Cepeda A.J."/>
            <person name="Yan W."/>
            <person name="Fan B."/>
            <person name="Jiang Y."/>
            <person name="Adhikari A."/>
            <person name="Zheng C.-J."/>
            <person name="Schuster L."/>
            <person name="Cowan T.M."/>
            <person name="Smanski M.J."/>
            <person name="Chevrette M.G."/>
            <person name="De Carvalho L.P.S."/>
            <person name="Shen B."/>
        </authorList>
    </citation>
    <scope>NUCLEOTIDE SEQUENCE [LARGE SCALE GENOMIC DNA]</scope>
    <source>
        <strain evidence="5 6">NPDC015755</strain>
    </source>
</reference>
<evidence type="ECO:0000313" key="5">
    <source>
        <dbReference type="EMBL" id="MFF8279992.1"/>
    </source>
</evidence>
<dbReference type="Gene3D" id="2.170.16.10">
    <property type="entry name" value="Hedgehog/Intein (Hint) domain"/>
    <property type="match status" value="1"/>
</dbReference>
<dbReference type="InterPro" id="IPR050708">
    <property type="entry name" value="T6SS_VgrG/RHS"/>
</dbReference>
<dbReference type="NCBIfam" id="TIGR01643">
    <property type="entry name" value="YD_repeat_2x"/>
    <property type="match status" value="1"/>
</dbReference>
<dbReference type="Proteomes" id="UP001603013">
    <property type="component" value="Unassembled WGS sequence"/>
</dbReference>
<dbReference type="InterPro" id="IPR036086">
    <property type="entry name" value="ParB/Sulfiredoxin_sf"/>
</dbReference>